<gene>
    <name evidence="3" type="ORF">BcellWH2_01109</name>
</gene>
<dbReference type="PATRIC" id="fig|246787.4.peg.1143"/>
<evidence type="ECO:0000313" key="3">
    <source>
        <dbReference type="EMBL" id="ALJ58371.1"/>
    </source>
</evidence>
<dbReference type="AlphaFoldDB" id="A0A0N7IEU4"/>
<dbReference type="Pfam" id="PF13173">
    <property type="entry name" value="AAA_14"/>
    <property type="match status" value="1"/>
</dbReference>
<dbReference type="EMBL" id="CP012801">
    <property type="protein sequence ID" value="ALJ58371.1"/>
    <property type="molecule type" value="Genomic_DNA"/>
</dbReference>
<reference evidence="3 4" key="1">
    <citation type="journal article" date="2015" name="Science">
        <title>Genetic determinants of in vivo fitness and diet responsiveness in multiple human gut Bacteroides.</title>
        <authorList>
            <person name="Wu M."/>
            <person name="McNulty N.P."/>
            <person name="Rodionov D.A."/>
            <person name="Khoroshkin M.S."/>
            <person name="Griffin N.W."/>
            <person name="Cheng J."/>
            <person name="Latreille P."/>
            <person name="Kerstetter R.A."/>
            <person name="Terrapon N."/>
            <person name="Henrissat B."/>
            <person name="Osterman A.L."/>
            <person name="Gordon J.I."/>
        </authorList>
    </citation>
    <scope>NUCLEOTIDE SEQUENCE [LARGE SCALE GENOMIC DNA]</scope>
    <source>
        <strain evidence="3 4">WH2</strain>
    </source>
</reference>
<proteinExistence type="predicted"/>
<dbReference type="SUPFAM" id="SSF52540">
    <property type="entry name" value="P-loop containing nucleoside triphosphate hydrolases"/>
    <property type="match status" value="1"/>
</dbReference>
<evidence type="ECO:0000313" key="4">
    <source>
        <dbReference type="Proteomes" id="UP000061809"/>
    </source>
</evidence>
<dbReference type="RefSeq" id="WP_029428421.1">
    <property type="nucleotide sequence ID" value="NZ_CP012801.1"/>
</dbReference>
<dbReference type="Proteomes" id="UP000061809">
    <property type="component" value="Chromosome"/>
</dbReference>
<dbReference type="InterPro" id="IPR025420">
    <property type="entry name" value="DUF4143"/>
</dbReference>
<accession>A0A0N7IEU4</accession>
<dbReference type="InterPro" id="IPR041682">
    <property type="entry name" value="AAA_14"/>
</dbReference>
<dbReference type="KEGG" id="bcel:BcellWH2_01109"/>
<sequence>MIFKRKLYNKLVAWKHQAAGTKALLIEGARRIGKSTLVEEFAKNEYRSYLLIDFNKVSDSVVSAFNNYMNDLDTFFLILSSEYGVKLYSKESVIIFDEIQQFPKARQAIKYLVADGRFDYIETGSLISIKENVKDITIPSEERALTMYPMDFEEFAWAMDEEPLMTYIRQCFDKRVPLEQGLHAKAMLLFRQYMIVGGMPKSLSAYMENNRSFEMADMEKRDILTLYRNDIMKINSGYRSSVLSIFDQIPAFLSRSERRVVMNRIEKGASFPKYHDTFFWLSDSMIANECFNCSDPNVGLSLNEDRTYVKCYMGDTGLLISHTFDENEISDGELYREILLGKLSVNEGMFYENVIAQMLVAAGHKLYFYTRYNEEKHRNDVEIDFILSNQSKLKYKIFPIEVKSNDKYTIRSLTRFNESFHQRIGGSYVIHPKNLSVKEGVVYLPAYMTFCL</sequence>
<dbReference type="InterPro" id="IPR027417">
    <property type="entry name" value="P-loop_NTPase"/>
</dbReference>
<dbReference type="PANTHER" id="PTHR33295:SF7">
    <property type="entry name" value="ATPASE"/>
    <property type="match status" value="1"/>
</dbReference>
<evidence type="ECO:0008006" key="5">
    <source>
        <dbReference type="Google" id="ProtNLM"/>
    </source>
</evidence>
<dbReference type="Pfam" id="PF13635">
    <property type="entry name" value="DUF4143"/>
    <property type="match status" value="1"/>
</dbReference>
<feature type="domain" description="AAA" evidence="1">
    <location>
        <begin position="22"/>
        <end position="155"/>
    </location>
</feature>
<dbReference type="Gene3D" id="3.40.50.300">
    <property type="entry name" value="P-loop containing nucleotide triphosphate hydrolases"/>
    <property type="match status" value="1"/>
</dbReference>
<organism evidence="3 4">
    <name type="scientific">Bacteroides cellulosilyticus</name>
    <dbReference type="NCBI Taxonomy" id="246787"/>
    <lineage>
        <taxon>Bacteria</taxon>
        <taxon>Pseudomonadati</taxon>
        <taxon>Bacteroidota</taxon>
        <taxon>Bacteroidia</taxon>
        <taxon>Bacteroidales</taxon>
        <taxon>Bacteroidaceae</taxon>
        <taxon>Bacteroides</taxon>
    </lineage>
</organism>
<feature type="domain" description="DUF4143" evidence="2">
    <location>
        <begin position="244"/>
        <end position="405"/>
    </location>
</feature>
<protein>
    <recommendedName>
        <fullName evidence="5">ATP-binding protein</fullName>
    </recommendedName>
</protein>
<evidence type="ECO:0000259" key="1">
    <source>
        <dbReference type="Pfam" id="PF13173"/>
    </source>
</evidence>
<dbReference type="PANTHER" id="PTHR33295">
    <property type="entry name" value="ATPASE"/>
    <property type="match status" value="1"/>
</dbReference>
<name>A0A0N7IEU4_9BACE</name>
<evidence type="ECO:0000259" key="2">
    <source>
        <dbReference type="Pfam" id="PF13635"/>
    </source>
</evidence>